<dbReference type="InterPro" id="IPR006439">
    <property type="entry name" value="HAD-SF_hydro_IA"/>
</dbReference>
<dbReference type="InterPro" id="IPR052550">
    <property type="entry name" value="Pyrimidine_5'-ntase_YjjG"/>
</dbReference>
<dbReference type="InterPro" id="IPR023198">
    <property type="entry name" value="PGP-like_dom2"/>
</dbReference>
<dbReference type="SUPFAM" id="SSF56784">
    <property type="entry name" value="HAD-like"/>
    <property type="match status" value="1"/>
</dbReference>
<dbReference type="Proteomes" id="UP001292216">
    <property type="component" value="Unassembled WGS sequence"/>
</dbReference>
<evidence type="ECO:0000313" key="1">
    <source>
        <dbReference type="EMBL" id="MEA3569169.1"/>
    </source>
</evidence>
<dbReference type="CDD" id="cd04305">
    <property type="entry name" value="HAD_Neu5Ac-Pase_like"/>
    <property type="match status" value="1"/>
</dbReference>
<dbReference type="NCBIfam" id="NF006976">
    <property type="entry name" value="PRK09449.1"/>
    <property type="match status" value="1"/>
</dbReference>
<dbReference type="PRINTS" id="PR00413">
    <property type="entry name" value="HADHALOGNASE"/>
</dbReference>
<dbReference type="SFLD" id="SFLDG01129">
    <property type="entry name" value="C1.5:_HAD__Beta-PGM__Phosphata"/>
    <property type="match status" value="1"/>
</dbReference>
<gene>
    <name evidence="1" type="ORF">U9M73_04075</name>
</gene>
<accession>A0ABU5PGU8</accession>
<sequence length="241" mass="27002">MSYTHILFDADDTLFDYPKAENHALSRTLTEAGIPCTDEVMKAYQTINQQLWRDLEQGLVKQAALRTERFARLVQELGLTPWTQVEEISERYLELLGEGTFLLEGAYELCRDLNEAGFHLAIITNGIKKVQANRIAGSALAKMFEAVIVSEDTGYSKPHPGIFDYAFEALGLRPSDKSRVLIVGDSLTSDMKGGLNYGIDTCWYNPYHRPNTLNLRPTYEIRRLAEVKTLVGVGGSPSVDH</sequence>
<dbReference type="SFLD" id="SFLDS00003">
    <property type="entry name" value="Haloacid_Dehalogenase"/>
    <property type="match status" value="1"/>
</dbReference>
<dbReference type="InterPro" id="IPR011951">
    <property type="entry name" value="HAD-SF_hydro_IA_YjjG/PynA"/>
</dbReference>
<dbReference type="PANTHER" id="PTHR47478:SF1">
    <property type="entry name" value="PYRIMIDINE 5'-NUCLEOTIDASE YJJG"/>
    <property type="match status" value="1"/>
</dbReference>
<dbReference type="Gene3D" id="1.10.150.240">
    <property type="entry name" value="Putative phosphatase, domain 2"/>
    <property type="match status" value="1"/>
</dbReference>
<dbReference type="NCBIfam" id="TIGR01549">
    <property type="entry name" value="HAD-SF-IA-v1"/>
    <property type="match status" value="1"/>
</dbReference>
<dbReference type="NCBIfam" id="TIGR02254">
    <property type="entry name" value="YjjG_YfnB"/>
    <property type="match status" value="1"/>
</dbReference>
<dbReference type="PANTHER" id="PTHR47478">
    <property type="match status" value="1"/>
</dbReference>
<dbReference type="SFLD" id="SFLDG01135">
    <property type="entry name" value="C1.5.6:_HAD__Beta-PGM__Phospha"/>
    <property type="match status" value="1"/>
</dbReference>
<dbReference type="RefSeq" id="WP_260071965.1">
    <property type="nucleotide sequence ID" value="NZ_CBCSKM010000006.1"/>
</dbReference>
<name>A0ABU5PGU8_9BACL</name>
<reference evidence="1 2" key="1">
    <citation type="submission" date="2023-12" db="EMBL/GenBank/DDBJ databases">
        <title>Whole genome sequencing of Paenibacillus phoenicis isolated from the Phoenix Mars Lander spacecraft assembly facility.</title>
        <authorList>
            <person name="Garcia A."/>
            <person name="Venkateswaran K."/>
        </authorList>
    </citation>
    <scope>NUCLEOTIDE SEQUENCE [LARGE SCALE GENOMIC DNA]</scope>
    <source>
        <strain evidence="1 2">3PO2SA</strain>
    </source>
</reference>
<dbReference type="InterPro" id="IPR023214">
    <property type="entry name" value="HAD_sf"/>
</dbReference>
<dbReference type="Gene3D" id="3.40.50.1000">
    <property type="entry name" value="HAD superfamily/HAD-like"/>
    <property type="match status" value="1"/>
</dbReference>
<comment type="caution">
    <text evidence="1">The sequence shown here is derived from an EMBL/GenBank/DDBJ whole genome shotgun (WGS) entry which is preliminary data.</text>
</comment>
<dbReference type="InterPro" id="IPR036412">
    <property type="entry name" value="HAD-like_sf"/>
</dbReference>
<proteinExistence type="predicted"/>
<organism evidence="1 2">
    <name type="scientific">Paenibacillus phoenicis</name>
    <dbReference type="NCBI Taxonomy" id="554117"/>
    <lineage>
        <taxon>Bacteria</taxon>
        <taxon>Bacillati</taxon>
        <taxon>Bacillota</taxon>
        <taxon>Bacilli</taxon>
        <taxon>Bacillales</taxon>
        <taxon>Paenibacillaceae</taxon>
        <taxon>Paenibacillus</taxon>
    </lineage>
</organism>
<protein>
    <submittedName>
        <fullName evidence="1">YjjG family noncanonical pyrimidine nucleotidase</fullName>
    </submittedName>
</protein>
<dbReference type="Pfam" id="PF00702">
    <property type="entry name" value="Hydrolase"/>
    <property type="match status" value="1"/>
</dbReference>
<evidence type="ECO:0000313" key="2">
    <source>
        <dbReference type="Proteomes" id="UP001292216"/>
    </source>
</evidence>
<dbReference type="EMBL" id="JAYERP010000001">
    <property type="protein sequence ID" value="MEA3569169.1"/>
    <property type="molecule type" value="Genomic_DNA"/>
</dbReference>
<keyword evidence="2" id="KW-1185">Reference proteome</keyword>